<evidence type="ECO:0000256" key="1">
    <source>
        <dbReference type="PROSITE-ProRule" id="PRU00169"/>
    </source>
</evidence>
<evidence type="ECO:0000313" key="4">
    <source>
        <dbReference type="Proteomes" id="UP001258315"/>
    </source>
</evidence>
<evidence type="ECO:0000313" key="3">
    <source>
        <dbReference type="EMBL" id="MDT3402256.1"/>
    </source>
</evidence>
<dbReference type="RefSeq" id="WP_311948563.1">
    <property type="nucleotide sequence ID" value="NZ_JAVLVU010000001.1"/>
</dbReference>
<dbReference type="InterPro" id="IPR001789">
    <property type="entry name" value="Sig_transdc_resp-reg_receiver"/>
</dbReference>
<dbReference type="EMBL" id="JAVLVU010000001">
    <property type="protein sequence ID" value="MDT3402256.1"/>
    <property type="molecule type" value="Genomic_DNA"/>
</dbReference>
<feature type="domain" description="Response regulatory" evidence="2">
    <location>
        <begin position="4"/>
        <end position="132"/>
    </location>
</feature>
<dbReference type="PROSITE" id="PS50110">
    <property type="entry name" value="RESPONSE_REGULATORY"/>
    <property type="match status" value="1"/>
</dbReference>
<dbReference type="Proteomes" id="UP001258315">
    <property type="component" value="Unassembled WGS sequence"/>
</dbReference>
<keyword evidence="4" id="KW-1185">Reference proteome</keyword>
<accession>A0ABU3GR66</accession>
<feature type="modified residue" description="4-aspartylphosphate" evidence="1">
    <location>
        <position position="59"/>
    </location>
</feature>
<comment type="caution">
    <text evidence="3">The sequence shown here is derived from an EMBL/GenBank/DDBJ whole genome shotgun (WGS) entry which is preliminary data.</text>
</comment>
<reference evidence="4" key="1">
    <citation type="submission" date="2023-07" db="EMBL/GenBank/DDBJ databases">
        <title>Functional and genomic diversity of the sorghum phyllosphere microbiome.</title>
        <authorList>
            <person name="Shade A."/>
        </authorList>
    </citation>
    <scope>NUCLEOTIDE SEQUENCE [LARGE SCALE GENOMIC DNA]</scope>
    <source>
        <strain evidence="4">SORGH_AS_0422</strain>
    </source>
</reference>
<dbReference type="Gene3D" id="3.40.50.2300">
    <property type="match status" value="1"/>
</dbReference>
<keyword evidence="1" id="KW-0597">Phosphoprotein</keyword>
<name>A0ABU3GR66_9SPHI</name>
<evidence type="ECO:0000259" key="2">
    <source>
        <dbReference type="PROSITE" id="PS50110"/>
    </source>
</evidence>
<dbReference type="SUPFAM" id="SSF52172">
    <property type="entry name" value="CheY-like"/>
    <property type="match status" value="1"/>
</dbReference>
<proteinExistence type="predicted"/>
<organism evidence="3 4">
    <name type="scientific">Mucilaginibacter terrae</name>
    <dbReference type="NCBI Taxonomy" id="1955052"/>
    <lineage>
        <taxon>Bacteria</taxon>
        <taxon>Pseudomonadati</taxon>
        <taxon>Bacteroidota</taxon>
        <taxon>Sphingobacteriia</taxon>
        <taxon>Sphingobacteriales</taxon>
        <taxon>Sphingobacteriaceae</taxon>
        <taxon>Mucilaginibacter</taxon>
    </lineage>
</organism>
<gene>
    <name evidence="3" type="ORF">QE417_001328</name>
</gene>
<dbReference type="InterPro" id="IPR011006">
    <property type="entry name" value="CheY-like_superfamily"/>
</dbReference>
<protein>
    <submittedName>
        <fullName evidence="3">Two-component system capsular synthesis response regulator RcsB</fullName>
    </submittedName>
</protein>
<sequence length="221" mass="25267">MFERIIIAEDQEIYNNSLRKTLEDMGIPKPDYAFYCDLTLAKIRKALSDNRPYDLLVTDLYFEPDESARQLPDGAALIKLAKSLQPTLKTLVFSAESRPGIIRPLFDDLHIDGYVRKARGDAGVLKDALERIARHDRYYPKELRSAAAQQNMHSFTNYDKTIVRLLAEGTPLKNIPDYLAKNNMQPAGKSSMEKRLNHIKSAMNFTNNEQLVLFCREMGLI</sequence>